<comment type="caution">
    <text evidence="1">The sequence shown here is derived from an EMBL/GenBank/DDBJ whole genome shotgun (WGS) entry which is preliminary data.</text>
</comment>
<accession>A0A0F9D4M2</accession>
<evidence type="ECO:0000313" key="1">
    <source>
        <dbReference type="EMBL" id="KKL48621.1"/>
    </source>
</evidence>
<sequence length="74" mass="7926">MPAHWKRINPGMAPPVGQIQAVAAKKHLTVFLRSPSAPGAGSPEQKLKFSKCAAGTKGVSSRLERNTIMRSCLK</sequence>
<name>A0A0F9D4M2_9ZZZZ</name>
<dbReference type="EMBL" id="LAZR01033254">
    <property type="protein sequence ID" value="KKL48621.1"/>
    <property type="molecule type" value="Genomic_DNA"/>
</dbReference>
<protein>
    <submittedName>
        <fullName evidence="1">Uncharacterized protein</fullName>
    </submittedName>
</protein>
<gene>
    <name evidence="1" type="ORF">LCGC14_2323670</name>
</gene>
<organism evidence="1">
    <name type="scientific">marine sediment metagenome</name>
    <dbReference type="NCBI Taxonomy" id="412755"/>
    <lineage>
        <taxon>unclassified sequences</taxon>
        <taxon>metagenomes</taxon>
        <taxon>ecological metagenomes</taxon>
    </lineage>
</organism>
<dbReference type="AlphaFoldDB" id="A0A0F9D4M2"/>
<reference evidence="1" key="1">
    <citation type="journal article" date="2015" name="Nature">
        <title>Complex archaea that bridge the gap between prokaryotes and eukaryotes.</title>
        <authorList>
            <person name="Spang A."/>
            <person name="Saw J.H."/>
            <person name="Jorgensen S.L."/>
            <person name="Zaremba-Niedzwiedzka K."/>
            <person name="Martijn J."/>
            <person name="Lind A.E."/>
            <person name="van Eijk R."/>
            <person name="Schleper C."/>
            <person name="Guy L."/>
            <person name="Ettema T.J."/>
        </authorList>
    </citation>
    <scope>NUCLEOTIDE SEQUENCE</scope>
</reference>
<proteinExistence type="predicted"/>